<reference evidence="1" key="1">
    <citation type="submission" date="2021-06" db="EMBL/GenBank/DDBJ databases">
        <authorList>
            <person name="Kallberg Y."/>
            <person name="Tangrot J."/>
            <person name="Rosling A."/>
        </authorList>
    </citation>
    <scope>NUCLEOTIDE SEQUENCE</scope>
    <source>
        <strain evidence="1">MA461A</strain>
    </source>
</reference>
<protein>
    <submittedName>
        <fullName evidence="1">15596_t:CDS:1</fullName>
    </submittedName>
</protein>
<comment type="caution">
    <text evidence="1">The sequence shown here is derived from an EMBL/GenBank/DDBJ whole genome shotgun (WGS) entry which is preliminary data.</text>
</comment>
<dbReference type="Proteomes" id="UP000789920">
    <property type="component" value="Unassembled WGS sequence"/>
</dbReference>
<feature type="non-terminal residue" evidence="1">
    <location>
        <position position="1"/>
    </location>
</feature>
<dbReference type="EMBL" id="CAJVQC010051222">
    <property type="protein sequence ID" value="CAG8790102.1"/>
    <property type="molecule type" value="Genomic_DNA"/>
</dbReference>
<gene>
    <name evidence="1" type="ORF">RPERSI_LOCUS18991</name>
</gene>
<accession>A0ACA9RFX1</accession>
<sequence length="605" mass="65734">YGAVGTLVSKKGNCCDLSHLIVALCRAKKIPARYWHGNCKFSKITTGHVVSQAYVGGKWVSLDATNNSNQYGQIGGKDLIKWLNGKNTKRVWRYKKRQTRQCHIPTTLWKTNKAYAVLWVNSLTSPEKTNLKKYYSKSYQSWKPGQPSTWYNWAKTFIMKKPELNLSAASPYTYFINHPAILKIEELDDSGVVVYTSNNLSNITAMVFKDHFSKDPNTDTVSLRVTTLPGIVFEYDLDVPQPIIIKAFGSGLIDWPNDDIRLIFVDLDVYTPDFENDEFVSDLPSGSKLYTLTESLSNKNCTLGVFDADDVTIESLTVADVGAIVAYLHTGEDSTSRLLFYIDDATNLPFTSNGDNVVVHWPTGCGYMVTGSGTSGDPFVLSTFSDLELIGTTGYALSAYYKLGANIDASATADPSYNGGAGWLPIGISGTPFSGYFDGNGYTISNLYINRPTTNNVGFIGYFTGNSKYLKNLNITNANIIGQENAGILIGYFTCSHTETGLEISDCISGGNITGSISTGGIIGNIRRGSINRCSSNADITGGQNVGGIIGKGGERYYSVDLRVTITYPSYRGTITATGDTIGMIAGYGGCITVTDTNISTATLN</sequence>
<proteinExistence type="predicted"/>
<evidence type="ECO:0000313" key="1">
    <source>
        <dbReference type="EMBL" id="CAG8790102.1"/>
    </source>
</evidence>
<evidence type="ECO:0000313" key="2">
    <source>
        <dbReference type="Proteomes" id="UP000789920"/>
    </source>
</evidence>
<organism evidence="1 2">
    <name type="scientific">Racocetra persica</name>
    <dbReference type="NCBI Taxonomy" id="160502"/>
    <lineage>
        <taxon>Eukaryota</taxon>
        <taxon>Fungi</taxon>
        <taxon>Fungi incertae sedis</taxon>
        <taxon>Mucoromycota</taxon>
        <taxon>Glomeromycotina</taxon>
        <taxon>Glomeromycetes</taxon>
        <taxon>Diversisporales</taxon>
        <taxon>Gigasporaceae</taxon>
        <taxon>Racocetra</taxon>
    </lineage>
</organism>
<keyword evidence="2" id="KW-1185">Reference proteome</keyword>
<feature type="non-terminal residue" evidence="1">
    <location>
        <position position="605"/>
    </location>
</feature>
<name>A0ACA9RFX1_9GLOM</name>